<reference evidence="3" key="2">
    <citation type="submission" date="2019-02" db="EMBL/GenBank/DDBJ databases">
        <title>Opniocepnalus argus Var Kimnra genome.</title>
        <authorList>
            <person name="Zhou C."/>
            <person name="Xiao S."/>
        </authorList>
    </citation>
    <scope>NUCLEOTIDE SEQUENCE [LARGE SCALE GENOMIC DNA]</scope>
</reference>
<evidence type="ECO:0000256" key="1">
    <source>
        <dbReference type="SAM" id="MobiDB-lite"/>
    </source>
</evidence>
<keyword evidence="3" id="KW-1185">Reference proteome</keyword>
<accession>A0A6G1PZY4</accession>
<dbReference type="AlphaFoldDB" id="A0A6G1PZY4"/>
<evidence type="ECO:0000313" key="3">
    <source>
        <dbReference type="Proteomes" id="UP000503349"/>
    </source>
</evidence>
<gene>
    <name evidence="2" type="ORF">EXN66_Car011587</name>
</gene>
<evidence type="ECO:0000313" key="2">
    <source>
        <dbReference type="EMBL" id="KAF3695911.1"/>
    </source>
</evidence>
<proteinExistence type="predicted"/>
<feature type="region of interest" description="Disordered" evidence="1">
    <location>
        <begin position="55"/>
        <end position="80"/>
    </location>
</feature>
<reference evidence="2 3" key="1">
    <citation type="submission" date="2019-02" db="EMBL/GenBank/DDBJ databases">
        <title>Opniocepnalus argus genome.</title>
        <authorList>
            <person name="Zhou C."/>
            <person name="Xiao S."/>
        </authorList>
    </citation>
    <scope>NUCLEOTIDE SEQUENCE [LARGE SCALE GENOMIC DNA]</scope>
    <source>
        <strain evidence="2">OARG1902GOOAL</strain>
        <tissue evidence="2">Muscle</tissue>
    </source>
</reference>
<sequence length="80" mass="9130">MYQISSSSVTPTWELANLEEVRGKPSTGTERHELTSWMSFESIFRFFSEVLEAKKGEEAEESSKTVTTRSSSLKNKHQDL</sequence>
<protein>
    <submittedName>
        <fullName evidence="2">Protein FAM172A</fullName>
    </submittedName>
</protein>
<dbReference type="Proteomes" id="UP000503349">
    <property type="component" value="Chromosome 11"/>
</dbReference>
<dbReference type="EMBL" id="CM015722">
    <property type="protein sequence ID" value="KAF3695911.1"/>
    <property type="molecule type" value="Genomic_DNA"/>
</dbReference>
<name>A0A6G1PZY4_CHAAH</name>
<organism evidence="2 3">
    <name type="scientific">Channa argus</name>
    <name type="common">Northern snakehead</name>
    <name type="synonym">Ophicephalus argus</name>
    <dbReference type="NCBI Taxonomy" id="215402"/>
    <lineage>
        <taxon>Eukaryota</taxon>
        <taxon>Metazoa</taxon>
        <taxon>Chordata</taxon>
        <taxon>Craniata</taxon>
        <taxon>Vertebrata</taxon>
        <taxon>Euteleostomi</taxon>
        <taxon>Actinopterygii</taxon>
        <taxon>Neopterygii</taxon>
        <taxon>Teleostei</taxon>
        <taxon>Neoteleostei</taxon>
        <taxon>Acanthomorphata</taxon>
        <taxon>Anabantaria</taxon>
        <taxon>Anabantiformes</taxon>
        <taxon>Channoidei</taxon>
        <taxon>Channidae</taxon>
        <taxon>Channa</taxon>
    </lineage>
</organism>